<gene>
    <name evidence="1" type="ORF">METZ01_LOCUS12066</name>
</gene>
<accession>A0A381NX78</accession>
<protein>
    <submittedName>
        <fullName evidence="1">Uncharacterized protein</fullName>
    </submittedName>
</protein>
<organism evidence="1">
    <name type="scientific">marine metagenome</name>
    <dbReference type="NCBI Taxonomy" id="408172"/>
    <lineage>
        <taxon>unclassified sequences</taxon>
        <taxon>metagenomes</taxon>
        <taxon>ecological metagenomes</taxon>
    </lineage>
</organism>
<sequence>VTQRVFETVFTNDASSAHFFGFFGARPSFGEEEIWVNPQTVRVVPPTAFLDLPPTFIYERHKFPPLFRSTRPYDVVVITRVLLNTCSVSDARKISEKSPKKYRDDLALLLRKCFLGLVCLISSFQRTLARGRLISEVSERLVGSPAFKAGGMGEPRPAGSIPVHLRQVCPFQ</sequence>
<reference evidence="1" key="1">
    <citation type="submission" date="2018-05" db="EMBL/GenBank/DDBJ databases">
        <authorList>
            <person name="Lanie J.A."/>
            <person name="Ng W.-L."/>
            <person name="Kazmierczak K.M."/>
            <person name="Andrzejewski T.M."/>
            <person name="Davidsen T.M."/>
            <person name="Wayne K.J."/>
            <person name="Tettelin H."/>
            <person name="Glass J.I."/>
            <person name="Rusch D."/>
            <person name="Podicherti R."/>
            <person name="Tsui H.-C.T."/>
            <person name="Winkler M.E."/>
        </authorList>
    </citation>
    <scope>NUCLEOTIDE SEQUENCE</scope>
</reference>
<name>A0A381NX78_9ZZZZ</name>
<proteinExistence type="predicted"/>
<evidence type="ECO:0000313" key="1">
    <source>
        <dbReference type="EMBL" id="SUZ59212.1"/>
    </source>
</evidence>
<feature type="non-terminal residue" evidence="1">
    <location>
        <position position="1"/>
    </location>
</feature>
<dbReference type="EMBL" id="UINC01000666">
    <property type="protein sequence ID" value="SUZ59212.1"/>
    <property type="molecule type" value="Genomic_DNA"/>
</dbReference>
<dbReference type="AlphaFoldDB" id="A0A381NX78"/>